<dbReference type="Proteomes" id="UP000052258">
    <property type="component" value="Unassembled WGS sequence"/>
</dbReference>
<comment type="caution">
    <text evidence="1">The sequence shown here is derived from an EMBL/GenBank/DDBJ whole genome shotgun (WGS) entry which is preliminary data.</text>
</comment>
<dbReference type="OrthoDB" id="2185463at2"/>
<name>A0A0J8GFI3_9LIST</name>
<organism evidence="1 2">
    <name type="scientific">Listeria fleischmannii 1991</name>
    <dbReference type="NCBI Taxonomy" id="1430899"/>
    <lineage>
        <taxon>Bacteria</taxon>
        <taxon>Bacillati</taxon>
        <taxon>Bacillota</taxon>
        <taxon>Bacilli</taxon>
        <taxon>Bacillales</taxon>
        <taxon>Listeriaceae</taxon>
        <taxon>Listeria</taxon>
    </lineage>
</organism>
<evidence type="ECO:0000313" key="2">
    <source>
        <dbReference type="Proteomes" id="UP000052258"/>
    </source>
</evidence>
<sequence>MIKVVFTYKTKKQDLPELMAKFAESGSNPKFHSEVSNEKIEMFKRTEGEDVYIVLDIYYATKEDYETRTAFERSLPEWNAIWFSEDNKHEEVSVQLFEVL</sequence>
<keyword evidence="2" id="KW-1185">Reference proteome</keyword>
<protein>
    <recommendedName>
        <fullName evidence="3">ABM domain-containing protein</fullName>
    </recommendedName>
</protein>
<reference evidence="1 2" key="1">
    <citation type="journal article" date="2015" name="Genome Biol. Evol.">
        <title>Comparative Genomics of Listeria Sensu Lato: Genus-Wide Differences in Evolutionary Dynamics and the Progressive Gain of Complex, Potentially Pathogenicity-Related Traits through Lateral Gene Transfer.</title>
        <authorList>
            <person name="Chiara M."/>
            <person name="Caruso M."/>
            <person name="D'Erchia A.M."/>
            <person name="Manzari C."/>
            <person name="Fraccalvieri R."/>
            <person name="Goffredo E."/>
            <person name="Latorre L."/>
            <person name="Miccolupo A."/>
            <person name="Padalino I."/>
            <person name="Santagada G."/>
            <person name="Chiocco D."/>
            <person name="Pesole G."/>
            <person name="Horner D.S."/>
            <person name="Parisi A."/>
        </authorList>
    </citation>
    <scope>NUCLEOTIDE SEQUENCE [LARGE SCALE GENOMIC DNA]</scope>
    <source>
        <strain evidence="1 2">1991</strain>
    </source>
</reference>
<dbReference type="AlphaFoldDB" id="A0A0J8GFI3"/>
<evidence type="ECO:0000313" key="1">
    <source>
        <dbReference type="EMBL" id="KMT59769.1"/>
    </source>
</evidence>
<dbReference type="RefSeq" id="WP_059140035.1">
    <property type="nucleotide sequence ID" value="NZ_KQ130615.1"/>
</dbReference>
<dbReference type="EMBL" id="AZHO01000014">
    <property type="protein sequence ID" value="KMT59769.1"/>
    <property type="molecule type" value="Genomic_DNA"/>
</dbReference>
<dbReference type="PATRIC" id="fig|1430899.3.peg.1495"/>
<evidence type="ECO:0008006" key="3">
    <source>
        <dbReference type="Google" id="ProtNLM"/>
    </source>
</evidence>
<gene>
    <name evidence="1" type="ORF">X560_1298</name>
</gene>
<proteinExistence type="predicted"/>
<accession>A0A0J8GFI3</accession>